<evidence type="ECO:0000313" key="9">
    <source>
        <dbReference type="Proteomes" id="UP000274504"/>
    </source>
</evidence>
<keyword evidence="4" id="KW-0819">tRNA processing</keyword>
<evidence type="ECO:0000256" key="5">
    <source>
        <dbReference type="ARBA" id="ARBA00023242"/>
    </source>
</evidence>
<evidence type="ECO:0000256" key="6">
    <source>
        <dbReference type="ARBA" id="ARBA00032319"/>
    </source>
</evidence>
<comment type="similarity">
    <text evidence="2">Belongs to the TRM6/GCD10 family.</text>
</comment>
<reference evidence="8 9" key="2">
    <citation type="submission" date="2018-11" db="EMBL/GenBank/DDBJ databases">
        <authorList>
            <consortium name="Pathogen Informatics"/>
        </authorList>
    </citation>
    <scope>NUCLEOTIDE SEQUENCE [LARGE SCALE GENOMIC DNA]</scope>
</reference>
<dbReference type="WBParaSite" id="HDID_0000963401-mRNA-1">
    <property type="protein sequence ID" value="HDID_0000963401-mRNA-1"/>
    <property type="gene ID" value="HDID_0000963401"/>
</dbReference>
<evidence type="ECO:0000256" key="4">
    <source>
        <dbReference type="ARBA" id="ARBA00022694"/>
    </source>
</evidence>
<feature type="compositionally biased region" description="Basic and acidic residues" evidence="7">
    <location>
        <begin position="239"/>
        <end position="277"/>
    </location>
</feature>
<name>A0A0R3SVL9_HYMDI</name>
<dbReference type="PANTHER" id="PTHR12945">
    <property type="entry name" value="TRANSLATION INITIATION FACTOR EIF3-RELATED"/>
    <property type="match status" value="1"/>
</dbReference>
<comment type="subcellular location">
    <subcellularLocation>
        <location evidence="1">Nucleus</location>
    </subcellularLocation>
</comment>
<feature type="region of interest" description="Disordered" evidence="7">
    <location>
        <begin position="233"/>
        <end position="291"/>
    </location>
</feature>
<evidence type="ECO:0000313" key="10">
    <source>
        <dbReference type="WBParaSite" id="HDID_0000963401-mRNA-1"/>
    </source>
</evidence>
<dbReference type="Pfam" id="PF04189">
    <property type="entry name" value="Gcd10p"/>
    <property type="match status" value="1"/>
</dbReference>
<evidence type="ECO:0000256" key="2">
    <source>
        <dbReference type="ARBA" id="ARBA00008320"/>
    </source>
</evidence>
<organism evidence="10">
    <name type="scientific">Hymenolepis diminuta</name>
    <name type="common">Rat tapeworm</name>
    <dbReference type="NCBI Taxonomy" id="6216"/>
    <lineage>
        <taxon>Eukaryota</taxon>
        <taxon>Metazoa</taxon>
        <taxon>Spiralia</taxon>
        <taxon>Lophotrochozoa</taxon>
        <taxon>Platyhelminthes</taxon>
        <taxon>Cestoda</taxon>
        <taxon>Eucestoda</taxon>
        <taxon>Cyclophyllidea</taxon>
        <taxon>Hymenolepididae</taxon>
        <taxon>Hymenolepis</taxon>
    </lineage>
</organism>
<dbReference type="InterPro" id="IPR017423">
    <property type="entry name" value="TRM6"/>
</dbReference>
<dbReference type="GO" id="GO:0030488">
    <property type="term" value="P:tRNA methylation"/>
    <property type="evidence" value="ECO:0007669"/>
    <property type="project" value="InterPro"/>
</dbReference>
<gene>
    <name evidence="8" type="ORF">HDID_LOCUS9632</name>
</gene>
<dbReference type="PANTHER" id="PTHR12945:SF0">
    <property type="entry name" value="TRNA (ADENINE(58)-N(1))-METHYLTRANSFERASE NON-CATALYTIC SUBUNIT TRM6"/>
    <property type="match status" value="1"/>
</dbReference>
<dbReference type="Proteomes" id="UP000274504">
    <property type="component" value="Unassembled WGS sequence"/>
</dbReference>
<protein>
    <recommendedName>
        <fullName evidence="3">tRNA (adenine(58)-N(1))-methyltransferase non-catalytic subunit TRM6</fullName>
    </recommendedName>
    <alternativeName>
        <fullName evidence="6">tRNA(m1A58)-methyltransferase subunit TRM6</fullName>
    </alternativeName>
</protein>
<dbReference type="EMBL" id="UYSG01011349">
    <property type="protein sequence ID" value="VDL62017.1"/>
    <property type="molecule type" value="Genomic_DNA"/>
</dbReference>
<proteinExistence type="inferred from homology"/>
<reference evidence="10" key="1">
    <citation type="submission" date="2017-02" db="UniProtKB">
        <authorList>
            <consortium name="WormBaseParasite"/>
        </authorList>
    </citation>
    <scope>IDENTIFICATION</scope>
</reference>
<dbReference type="STRING" id="6216.A0A0R3SVL9"/>
<evidence type="ECO:0000313" key="8">
    <source>
        <dbReference type="EMBL" id="VDL62017.1"/>
    </source>
</evidence>
<dbReference type="GO" id="GO:0031515">
    <property type="term" value="C:tRNA (m1A) methyltransferase complex"/>
    <property type="evidence" value="ECO:0007669"/>
    <property type="project" value="InterPro"/>
</dbReference>
<keyword evidence="5" id="KW-0539">Nucleus</keyword>
<dbReference type="OrthoDB" id="10254665at2759"/>
<sequence length="457" mass="52327">MSCVSVWKPIEEGNKVIVQKGDNFQIVTITPNKSLDVGKDKIPMSQLIGYPMGSTLLFDGTTVTQVKEEEINVDLELDELESSRDNRNLLDRSGNQELTAEDIQSLKSTGLKGDEIISKLVEKSTTFHMKTKYSQEKYLNRKKKNYLCVFTIRPHTARNLCDMQMICKAATLRYDSLVQLLTFANVHAGSTVMLTESYAGLISKAVLERLGHRSCGSRLINFHHGTSIPVIDVSPLEDYSPKPRTEDAGKETSTAEDKLTEKTEEPPIKTEYKERNQNKTPMSQRKERRNERYLAMTPEIRQRRQQEKQEQWNEVRRFLCPTEAQLSPGMEDRPDCLIVATKFYPVEITLLLMQFLPPGRPFVVHSHIFSTLVDLYNILKRRGSCTQLQLHDTWLRPIQVLPNRTHPVMKMTASGGGFILRGYTVQRLEDPDAYLTRFTMRASTKQLFDEGLISYSK</sequence>
<accession>A0A0R3SVL9</accession>
<dbReference type="GO" id="GO:0005634">
    <property type="term" value="C:nucleus"/>
    <property type="evidence" value="ECO:0007669"/>
    <property type="project" value="UniProtKB-SubCell"/>
</dbReference>
<evidence type="ECO:0000256" key="7">
    <source>
        <dbReference type="SAM" id="MobiDB-lite"/>
    </source>
</evidence>
<evidence type="ECO:0000256" key="1">
    <source>
        <dbReference type="ARBA" id="ARBA00004123"/>
    </source>
</evidence>
<dbReference type="AlphaFoldDB" id="A0A0R3SVL9"/>
<evidence type="ECO:0000256" key="3">
    <source>
        <dbReference type="ARBA" id="ARBA00021704"/>
    </source>
</evidence>